<gene>
    <name evidence="1" type="ORF">EVAR_21292_1</name>
</gene>
<dbReference type="EMBL" id="BGZK01000596">
    <property type="protein sequence ID" value="GBP52161.1"/>
    <property type="molecule type" value="Genomic_DNA"/>
</dbReference>
<name>A0A4C1WLL2_EUMVA</name>
<evidence type="ECO:0000313" key="2">
    <source>
        <dbReference type="Proteomes" id="UP000299102"/>
    </source>
</evidence>
<dbReference type="STRING" id="151549.A0A4C1WLL2"/>
<protein>
    <recommendedName>
        <fullName evidence="3">Helitron helicase-like domain-containing protein</fullName>
    </recommendedName>
</protein>
<organism evidence="1 2">
    <name type="scientific">Eumeta variegata</name>
    <name type="common">Bagworm moth</name>
    <name type="synonym">Eumeta japonica</name>
    <dbReference type="NCBI Taxonomy" id="151549"/>
    <lineage>
        <taxon>Eukaryota</taxon>
        <taxon>Metazoa</taxon>
        <taxon>Ecdysozoa</taxon>
        <taxon>Arthropoda</taxon>
        <taxon>Hexapoda</taxon>
        <taxon>Insecta</taxon>
        <taxon>Pterygota</taxon>
        <taxon>Neoptera</taxon>
        <taxon>Endopterygota</taxon>
        <taxon>Lepidoptera</taxon>
        <taxon>Glossata</taxon>
        <taxon>Ditrysia</taxon>
        <taxon>Tineoidea</taxon>
        <taxon>Psychidae</taxon>
        <taxon>Oiketicinae</taxon>
        <taxon>Eumeta</taxon>
    </lineage>
</organism>
<comment type="caution">
    <text evidence="1">The sequence shown here is derived from an EMBL/GenBank/DDBJ whole genome shotgun (WGS) entry which is preliminary data.</text>
</comment>
<dbReference type="AlphaFoldDB" id="A0A4C1WLL2"/>
<keyword evidence="2" id="KW-1185">Reference proteome</keyword>
<dbReference type="Proteomes" id="UP000299102">
    <property type="component" value="Unassembled WGS sequence"/>
</dbReference>
<dbReference type="PANTHER" id="PTHR45786:SF74">
    <property type="entry name" value="ATP-DEPENDENT DNA HELICASE"/>
    <property type="match status" value="1"/>
</dbReference>
<dbReference type="PANTHER" id="PTHR45786">
    <property type="entry name" value="DNA BINDING PROTEIN-LIKE"/>
    <property type="match status" value="1"/>
</dbReference>
<evidence type="ECO:0000313" key="1">
    <source>
        <dbReference type="EMBL" id="GBP52161.1"/>
    </source>
</evidence>
<evidence type="ECO:0008006" key="3">
    <source>
        <dbReference type="Google" id="ProtNLM"/>
    </source>
</evidence>
<proteinExistence type="predicted"/>
<reference evidence="1 2" key="1">
    <citation type="journal article" date="2019" name="Commun. Biol.">
        <title>The bagworm genome reveals a unique fibroin gene that provides high tensile strength.</title>
        <authorList>
            <person name="Kono N."/>
            <person name="Nakamura H."/>
            <person name="Ohtoshi R."/>
            <person name="Tomita M."/>
            <person name="Numata K."/>
            <person name="Arakawa K."/>
        </authorList>
    </citation>
    <scope>NUCLEOTIDE SEQUENCE [LARGE SCALE GENOMIC DNA]</scope>
</reference>
<accession>A0A4C1WLL2</accession>
<sequence length="285" mass="33422">MPEEYIQQEMKNRQRHVRLASIRLGIDIELRERERESSVERELRRSRDRDRHRIQRARKSSARVTNSWVKKEKSAMNYDLSISYKDDRIVSIGTMSVLCEHCLALKFKDESKGMCCLQGKVKLEEILPPSEPFHSLLTGDHQKSKQFMRNIRRYNNAFQMTSFKSKQVVERGFMPTFKIQRQVYHLAGILLPLRPDDHKFLQIYFIADPDTQASTRCSSVAQPIDRDLIRSLQDMSHSHNCYIQSFKTAIESVPADTPDFNVVIHANKFLLENTEDYTMSLPRVK</sequence>
<dbReference type="OrthoDB" id="1728974at2759"/>